<evidence type="ECO:0000259" key="1">
    <source>
        <dbReference type="Pfam" id="PF16075"/>
    </source>
</evidence>
<proteinExistence type="predicted"/>
<reference evidence="2 3" key="1">
    <citation type="submission" date="2024-09" db="EMBL/GenBank/DDBJ databases">
        <authorList>
            <person name="Sun Q."/>
            <person name="Mori K."/>
        </authorList>
    </citation>
    <scope>NUCLEOTIDE SEQUENCE [LARGE SCALE GENOMIC DNA]</scope>
    <source>
        <strain evidence="2 3">CCM 8677</strain>
    </source>
</reference>
<keyword evidence="3" id="KW-1185">Reference proteome</keyword>
<organism evidence="2 3">
    <name type="scientific">Undibacterium danionis</name>
    <dbReference type="NCBI Taxonomy" id="1812100"/>
    <lineage>
        <taxon>Bacteria</taxon>
        <taxon>Pseudomonadati</taxon>
        <taxon>Pseudomonadota</taxon>
        <taxon>Betaproteobacteria</taxon>
        <taxon>Burkholderiales</taxon>
        <taxon>Oxalobacteraceae</taxon>
        <taxon>Undibacterium</taxon>
    </lineage>
</organism>
<dbReference type="RefSeq" id="WP_390214535.1">
    <property type="nucleotide sequence ID" value="NZ_JBHLXJ010000033.1"/>
</dbReference>
<feature type="domain" description="DUF4815" evidence="1">
    <location>
        <begin position="10"/>
        <end position="578"/>
    </location>
</feature>
<dbReference type="EMBL" id="JBHLXJ010000033">
    <property type="protein sequence ID" value="MFC0351828.1"/>
    <property type="molecule type" value="Genomic_DNA"/>
</dbReference>
<comment type="caution">
    <text evidence="2">The sequence shown here is derived from an EMBL/GenBank/DDBJ whole genome shotgun (WGS) entry which is preliminary data.</text>
</comment>
<protein>
    <submittedName>
        <fullName evidence="2">DUF4815 domain-containing protein</fullName>
    </submittedName>
</protein>
<dbReference type="Proteomes" id="UP001589844">
    <property type="component" value="Unassembled WGS sequence"/>
</dbReference>
<gene>
    <name evidence="2" type="ORF">ACFFJH_18570</name>
</gene>
<accession>A0ABV6IJ45</accession>
<dbReference type="Pfam" id="PF16075">
    <property type="entry name" value="DUF4815"/>
    <property type="match status" value="1"/>
</dbReference>
<evidence type="ECO:0000313" key="3">
    <source>
        <dbReference type="Proteomes" id="UP001589844"/>
    </source>
</evidence>
<dbReference type="InterPro" id="IPR032096">
    <property type="entry name" value="DUF4815"/>
</dbReference>
<sequence>MDQNINLPNYLNRFNPEKGFDTILFRSDKVIQSDELNELESNLQTRIRNIADVLLKDGALIRDARIIVDQLTGQTTCESGALFVDGTVRGVAPATLQISTVGIVSVGVYLQESIITEFEDPSLRNRALNTRGYDKPGAARLKKVLVWGFAGDNQTGKFFPVYTVDDGAVRSKEPPPQLDGVTQALARYDRDSSGGTYAVSGLTVTKNDDLISGEQVYSVSEGRARVSGFGVEIGTSRRVVYNALPDFRYIENEPHQSTTVGIQRVNFDKSPAANVVEVTIIAQKTIDVAHGGFTGAMDPLEDNSVLSILEVKQGATIFQVNTDYKLTAQQIDWTPAGAEPATGSTYKVTYQYLKKLAPAAFDPDGFTVEGAIVGTAILVSYNRMLPRIDRLCLDSNGGLIWLKGIAADRAPSAPSVPASLLSLASIYQSWRTNRQLLNDAVRVVSMDTLEAYSRRLDYLTELMAQQRLESSSQMIEAGAKRGIFVDPFVSDSMRDQGLAQTGAIFSGELTLPVSTTAYGLSADISAPASLNFATLSILEQPMRTGSMKINPYMSFDPLPAEIKLKPSVDRWTEVVTEWTSPTTQNITQNVSGADRFVETNDARLFGSVVNNQIEQNSVNDVTRVLNTSNKPAEFLRQTTVEFTIDGFDQNEQLQVVRFDGITVAVSNLAYNQGTISGQFTIPAKVSAGNKRVEFLGTNSSYGVAIYSGIGIVVTNVQQIVTVRSSGWLTFNSVFVGQNLRADPLAQTFTLANSRQVSAVECWFTAKGTSRLIVQIRETSSGMPNQNVIAQGRVDASQLDISGAVTAIAFERPVFLNANVEYALVLMCDDATTAVAVAELGKYDDHRDEWVTSQPYTVGVLLSSSNASTWNAHQDRDLAFRLLASSYTAPTRTIDLGGVDLVNVTDLMLLMLAETPSAQTRVEYQITLPDGSAINVDQGQPVKLSEVISGRFNVSAKLTGTVELSPILHPGATLVAGTVANQGDYISRLIPGGDDVRARIVVEANLPAGSNMSIDIAEETIGNAPPSYVAVPYVSSRQIANDWHELTYEKANFDATRFRSRITFSGNTASRPRLKNLRVISI</sequence>
<name>A0ABV6IJ45_9BURK</name>
<evidence type="ECO:0000313" key="2">
    <source>
        <dbReference type="EMBL" id="MFC0351828.1"/>
    </source>
</evidence>